<protein>
    <submittedName>
        <fullName evidence="1">Uncharacterized protein</fullName>
    </submittedName>
</protein>
<evidence type="ECO:0000313" key="1">
    <source>
        <dbReference type="EMBL" id="DAE25171.1"/>
    </source>
</evidence>
<organism evidence="1">
    <name type="scientific">Siphoviridae sp. ctXX925</name>
    <dbReference type="NCBI Taxonomy" id="2826370"/>
    <lineage>
        <taxon>Viruses</taxon>
        <taxon>Duplodnaviria</taxon>
        <taxon>Heunggongvirae</taxon>
        <taxon>Uroviricota</taxon>
        <taxon>Caudoviricetes</taxon>
    </lineage>
</organism>
<accession>A0A8S5R255</accession>
<proteinExistence type="predicted"/>
<sequence>MELNITLAEALERASTGLRKKMLHSVELLQKAEKIDSKDWTGNSASIFKALGWHPCLCKVLSK</sequence>
<reference evidence="1" key="1">
    <citation type="journal article" date="2021" name="Proc. Natl. Acad. Sci. U.S.A.">
        <title>A Catalog of Tens of Thousands of Viruses from Human Metagenomes Reveals Hidden Associations with Chronic Diseases.</title>
        <authorList>
            <person name="Tisza M.J."/>
            <person name="Buck C.B."/>
        </authorList>
    </citation>
    <scope>NUCLEOTIDE SEQUENCE</scope>
    <source>
        <strain evidence="1">CtXX925</strain>
    </source>
</reference>
<name>A0A8S5R255_9CAUD</name>
<dbReference type="EMBL" id="BK015794">
    <property type="protein sequence ID" value="DAE25171.1"/>
    <property type="molecule type" value="Genomic_DNA"/>
</dbReference>